<gene>
    <name evidence="1" type="ORF">LENED_011275</name>
</gene>
<reference evidence="1 2" key="1">
    <citation type="submission" date="2016-08" db="EMBL/GenBank/DDBJ databases">
        <authorList>
            <consortium name="Lentinula edodes genome sequencing consortium"/>
            <person name="Sakamoto Y."/>
            <person name="Nakade K."/>
            <person name="Sato S."/>
            <person name="Yoshida Y."/>
            <person name="Miyazaki K."/>
            <person name="Natsume S."/>
            <person name="Konno N."/>
        </authorList>
    </citation>
    <scope>NUCLEOTIDE SEQUENCE [LARGE SCALE GENOMIC DNA]</scope>
    <source>
        <strain evidence="1 2">NBRC 111202</strain>
    </source>
</reference>
<sequence>MASWRRLRRRLSAPTDVIPELSSFLLSFLPSTRWSSPFAGQKKNVPLQPAVFEVVFACSYFIQGQSGKSPFAKFNSPSPRYPTCIFASAISLEFWESSPLYVRRRSLVVFEVTPPSKKTLLQGSIRKPLRIYNLL</sequence>
<accession>A0A1Q3EPL1</accession>
<protein>
    <submittedName>
        <fullName evidence="1">Uncharacterized protein</fullName>
    </submittedName>
</protein>
<comment type="caution">
    <text evidence="1">The sequence shown here is derived from an EMBL/GenBank/DDBJ whole genome shotgun (WGS) entry which is preliminary data.</text>
</comment>
<dbReference type="AlphaFoldDB" id="A0A1Q3EPL1"/>
<name>A0A1Q3EPL1_LENED</name>
<keyword evidence="2" id="KW-1185">Reference proteome</keyword>
<dbReference type="Proteomes" id="UP000188533">
    <property type="component" value="Unassembled WGS sequence"/>
</dbReference>
<proteinExistence type="predicted"/>
<organism evidence="1 2">
    <name type="scientific">Lentinula edodes</name>
    <name type="common">Shiitake mushroom</name>
    <name type="synonym">Lentinus edodes</name>
    <dbReference type="NCBI Taxonomy" id="5353"/>
    <lineage>
        <taxon>Eukaryota</taxon>
        <taxon>Fungi</taxon>
        <taxon>Dikarya</taxon>
        <taxon>Basidiomycota</taxon>
        <taxon>Agaricomycotina</taxon>
        <taxon>Agaricomycetes</taxon>
        <taxon>Agaricomycetidae</taxon>
        <taxon>Agaricales</taxon>
        <taxon>Marasmiineae</taxon>
        <taxon>Omphalotaceae</taxon>
        <taxon>Lentinula</taxon>
    </lineage>
</organism>
<evidence type="ECO:0000313" key="1">
    <source>
        <dbReference type="EMBL" id="GAW09143.1"/>
    </source>
</evidence>
<reference evidence="1 2" key="2">
    <citation type="submission" date="2017-02" db="EMBL/GenBank/DDBJ databases">
        <title>A genome survey and senescence transcriptome analysis in Lentinula edodes.</title>
        <authorList>
            <person name="Sakamoto Y."/>
            <person name="Nakade K."/>
            <person name="Sato S."/>
            <person name="Yoshida Y."/>
            <person name="Miyazaki K."/>
            <person name="Natsume S."/>
            <person name="Konno N."/>
        </authorList>
    </citation>
    <scope>NUCLEOTIDE SEQUENCE [LARGE SCALE GENOMIC DNA]</scope>
    <source>
        <strain evidence="1 2">NBRC 111202</strain>
    </source>
</reference>
<dbReference type="EMBL" id="BDGU01001028">
    <property type="protein sequence ID" value="GAW09143.1"/>
    <property type="molecule type" value="Genomic_DNA"/>
</dbReference>
<evidence type="ECO:0000313" key="2">
    <source>
        <dbReference type="Proteomes" id="UP000188533"/>
    </source>
</evidence>